<sequence length="110" mass="12762">MALCPNAKPFIPNKDSIYSIIINGIKNNIQFEHTVNEIIKINPLLTNKDIVNIYTNIQCEIECMAQPSQTRDINYILLHIEDEISKQALNDLGKEYNYNDDYINFIDSIR</sequence>
<name>W6JIP0_9POXV</name>
<dbReference type="GeneID" id="18263512"/>
<protein>
    <submittedName>
        <fullName evidence="1">Uncharacterized protein</fullName>
    </submittedName>
</protein>
<evidence type="ECO:0000313" key="1">
    <source>
        <dbReference type="EMBL" id="BAO49443.1"/>
    </source>
</evidence>
<dbReference type="RefSeq" id="YP_009001556.1">
    <property type="nucleotide sequence ID" value="NC_023426.1"/>
</dbReference>
<evidence type="ECO:0000313" key="2">
    <source>
        <dbReference type="Proteomes" id="UP000174145"/>
    </source>
</evidence>
<reference evidence="1 2" key="1">
    <citation type="journal article" date="2014" name="Virology">
        <title>The complete genome sequence of the Alphaentomopoxvirus Anomala cuprea entomopoxvirus, including its terminal hairpin loop sequences, suggests a potentially unique mode of apoptosis inhibition and mode of DNA replication.</title>
        <authorList>
            <person name="Mitsuhashi W."/>
            <person name="Miyamoto K."/>
            <person name="Wada S."/>
        </authorList>
    </citation>
    <scope>NUCLEOTIDE SEQUENCE [LARGE SCALE GENOMIC DNA]</scope>
    <source>
        <strain evidence="1">CV6M</strain>
    </source>
</reference>
<dbReference type="EMBL" id="AP013055">
    <property type="protein sequence ID" value="BAO49443.1"/>
    <property type="molecule type" value="Genomic_DNA"/>
</dbReference>
<dbReference type="Proteomes" id="UP000174145">
    <property type="component" value="Segment"/>
</dbReference>
<keyword evidence="2" id="KW-1185">Reference proteome</keyword>
<proteinExistence type="predicted"/>
<organism evidence="1 2">
    <name type="scientific">Alphaentomopoxvirus acuprea</name>
    <dbReference type="NCBI Taxonomy" id="62099"/>
    <lineage>
        <taxon>Viruses</taxon>
        <taxon>Varidnaviria</taxon>
        <taxon>Bamfordvirae</taxon>
        <taxon>Nucleocytoviricota</taxon>
        <taxon>Pokkesviricetes</taxon>
        <taxon>Chitovirales</taxon>
        <taxon>Poxviridae</taxon>
        <taxon>Entomopoxvirinae</taxon>
        <taxon>Alphaentomopoxvirus</taxon>
    </lineage>
</organism>
<accession>W6JIP0</accession>
<dbReference type="KEGG" id="vg:18263512"/>